<keyword evidence="8" id="KW-0961">Cell wall biogenesis/degradation</keyword>
<dbReference type="InterPro" id="IPR005490">
    <property type="entry name" value="LD_TPept_cat_dom"/>
</dbReference>
<evidence type="ECO:0000256" key="4">
    <source>
        <dbReference type="ARBA" id="ARBA00022679"/>
    </source>
</evidence>
<keyword evidence="3" id="KW-0328">Glycosyltransferase</keyword>
<dbReference type="PANTHER" id="PTHR30582:SF24">
    <property type="entry name" value="L,D-TRANSPEPTIDASE ERFK_SRFK-RELATED"/>
    <property type="match status" value="1"/>
</dbReference>
<dbReference type="UniPathway" id="UPA00219"/>
<dbReference type="GO" id="GO:0005576">
    <property type="term" value="C:extracellular region"/>
    <property type="evidence" value="ECO:0007669"/>
    <property type="project" value="TreeGrafter"/>
</dbReference>
<evidence type="ECO:0000256" key="6">
    <source>
        <dbReference type="ARBA" id="ARBA00022960"/>
    </source>
</evidence>
<dbReference type="GO" id="GO:0008360">
    <property type="term" value="P:regulation of cell shape"/>
    <property type="evidence" value="ECO:0007669"/>
    <property type="project" value="UniProtKB-KW"/>
</dbReference>
<keyword evidence="5" id="KW-0378">Hydrolase</keyword>
<dbReference type="InterPro" id="IPR038063">
    <property type="entry name" value="Transpep_catalytic_dom"/>
</dbReference>
<dbReference type="AlphaFoldDB" id="A0A645I5V8"/>
<dbReference type="Gene3D" id="2.40.440.10">
    <property type="entry name" value="L,D-transpeptidase catalytic domain-like"/>
    <property type="match status" value="1"/>
</dbReference>
<comment type="caution">
    <text evidence="10">The sequence shown here is derived from an EMBL/GenBank/DDBJ whole genome shotgun (WGS) entry which is preliminary data.</text>
</comment>
<organism evidence="10">
    <name type="scientific">bioreactor metagenome</name>
    <dbReference type="NCBI Taxonomy" id="1076179"/>
    <lineage>
        <taxon>unclassified sequences</taxon>
        <taxon>metagenomes</taxon>
        <taxon>ecological metagenomes</taxon>
    </lineage>
</organism>
<evidence type="ECO:0000256" key="5">
    <source>
        <dbReference type="ARBA" id="ARBA00022801"/>
    </source>
</evidence>
<evidence type="ECO:0000313" key="10">
    <source>
        <dbReference type="EMBL" id="MPN46697.1"/>
    </source>
</evidence>
<name>A0A645I5V8_9ZZZZ</name>
<dbReference type="PROSITE" id="PS52029">
    <property type="entry name" value="LD_TPASE"/>
    <property type="match status" value="1"/>
</dbReference>
<evidence type="ECO:0000256" key="1">
    <source>
        <dbReference type="ARBA" id="ARBA00004752"/>
    </source>
</evidence>
<reference evidence="10" key="1">
    <citation type="submission" date="2019-08" db="EMBL/GenBank/DDBJ databases">
        <authorList>
            <person name="Kucharzyk K."/>
            <person name="Murdoch R.W."/>
            <person name="Higgins S."/>
            <person name="Loffler F."/>
        </authorList>
    </citation>
    <scope>NUCLEOTIDE SEQUENCE</scope>
</reference>
<dbReference type="Pfam" id="PF03734">
    <property type="entry name" value="YkuD"/>
    <property type="match status" value="1"/>
</dbReference>
<dbReference type="GO" id="GO:0018104">
    <property type="term" value="P:peptidoglycan-protein cross-linking"/>
    <property type="evidence" value="ECO:0007669"/>
    <property type="project" value="TreeGrafter"/>
</dbReference>
<dbReference type="InterPro" id="IPR050979">
    <property type="entry name" value="LD-transpeptidase"/>
</dbReference>
<keyword evidence="4" id="KW-0808">Transferase</keyword>
<sequence length="92" mass="10290">MRTPTGHFVVESIHDSRHWVHDFKDGKGPIKGAYGPWFIRLKTGWSGIGIHGTHAPDSIGKKTTEGCVRLLNEHIELLVKRIQPGVLVTIKE</sequence>
<dbReference type="GO" id="GO:0016757">
    <property type="term" value="F:glycosyltransferase activity"/>
    <property type="evidence" value="ECO:0007669"/>
    <property type="project" value="UniProtKB-KW"/>
</dbReference>
<evidence type="ECO:0000256" key="2">
    <source>
        <dbReference type="ARBA" id="ARBA00005992"/>
    </source>
</evidence>
<dbReference type="GO" id="GO:0071555">
    <property type="term" value="P:cell wall organization"/>
    <property type="evidence" value="ECO:0007669"/>
    <property type="project" value="UniProtKB-KW"/>
</dbReference>
<keyword evidence="7" id="KW-0573">Peptidoglycan synthesis</keyword>
<accession>A0A645I5V8</accession>
<dbReference type="EMBL" id="VSSQ01107584">
    <property type="protein sequence ID" value="MPN46697.1"/>
    <property type="molecule type" value="Genomic_DNA"/>
</dbReference>
<comment type="similarity">
    <text evidence="2">Belongs to the YkuD family.</text>
</comment>
<evidence type="ECO:0000256" key="7">
    <source>
        <dbReference type="ARBA" id="ARBA00022984"/>
    </source>
</evidence>
<dbReference type="CDD" id="cd16913">
    <property type="entry name" value="YkuD_like"/>
    <property type="match status" value="1"/>
</dbReference>
<comment type="pathway">
    <text evidence="1">Cell wall biogenesis; peptidoglycan biosynthesis.</text>
</comment>
<feature type="domain" description="L,D-TPase catalytic" evidence="9">
    <location>
        <begin position="1"/>
        <end position="91"/>
    </location>
</feature>
<gene>
    <name evidence="10" type="ORF">SDC9_194294</name>
</gene>
<evidence type="ECO:0000256" key="3">
    <source>
        <dbReference type="ARBA" id="ARBA00022676"/>
    </source>
</evidence>
<evidence type="ECO:0000256" key="8">
    <source>
        <dbReference type="ARBA" id="ARBA00023316"/>
    </source>
</evidence>
<proteinExistence type="inferred from homology"/>
<keyword evidence="6" id="KW-0133">Cell shape</keyword>
<dbReference type="PANTHER" id="PTHR30582">
    <property type="entry name" value="L,D-TRANSPEPTIDASE"/>
    <property type="match status" value="1"/>
</dbReference>
<dbReference type="GO" id="GO:0071972">
    <property type="term" value="F:peptidoglycan L,D-transpeptidase activity"/>
    <property type="evidence" value="ECO:0007669"/>
    <property type="project" value="TreeGrafter"/>
</dbReference>
<protein>
    <recommendedName>
        <fullName evidence="9">L,D-TPase catalytic domain-containing protein</fullName>
    </recommendedName>
</protein>
<evidence type="ECO:0000259" key="9">
    <source>
        <dbReference type="PROSITE" id="PS52029"/>
    </source>
</evidence>
<dbReference type="SUPFAM" id="SSF141523">
    <property type="entry name" value="L,D-transpeptidase catalytic domain-like"/>
    <property type="match status" value="1"/>
</dbReference>